<dbReference type="AlphaFoldDB" id="A0A1X1WVD1"/>
<accession>A0A1X1WVD1</accession>
<dbReference type="PANTHER" id="PTHR22572">
    <property type="entry name" value="SUGAR-1-PHOSPHATE GUANYL TRANSFERASE"/>
    <property type="match status" value="1"/>
</dbReference>
<evidence type="ECO:0000313" key="2">
    <source>
        <dbReference type="EMBL" id="ORV90544.1"/>
    </source>
</evidence>
<protein>
    <recommendedName>
        <fullName evidence="1">Nucleotidyl transferase domain-containing protein</fullName>
    </recommendedName>
</protein>
<dbReference type="Pfam" id="PF00483">
    <property type="entry name" value="NTP_transferase"/>
    <property type="match status" value="1"/>
</dbReference>
<dbReference type="SUPFAM" id="SSF53448">
    <property type="entry name" value="Nucleotide-diphospho-sugar transferases"/>
    <property type="match status" value="1"/>
</dbReference>
<gene>
    <name evidence="2" type="ORF">AWC12_07315</name>
</gene>
<comment type="caution">
    <text evidence="2">The sequence shown here is derived from an EMBL/GenBank/DDBJ whole genome shotgun (WGS) entry which is preliminary data.</text>
</comment>
<name>A0A1X1WVD1_MYCIR</name>
<proteinExistence type="predicted"/>
<organism evidence="2 3">
    <name type="scientific">Mycolicibacterium iranicum</name>
    <name type="common">Mycobacterium iranicum</name>
    <dbReference type="NCBI Taxonomy" id="912594"/>
    <lineage>
        <taxon>Bacteria</taxon>
        <taxon>Bacillati</taxon>
        <taxon>Actinomycetota</taxon>
        <taxon>Actinomycetes</taxon>
        <taxon>Mycobacteriales</taxon>
        <taxon>Mycobacteriaceae</taxon>
        <taxon>Mycolicibacterium</taxon>
    </lineage>
</organism>
<dbReference type="InterPro" id="IPR050486">
    <property type="entry name" value="Mannose-1P_guanyltransferase"/>
</dbReference>
<sequence length="212" mass="23033">MAEIAGKPFIVHLLDRAIDQGADRIHLLVGYAAQVIIDYLGDSYGDVPVTYSREDEPLGTGGALKAAQQYLADTFILANGDTFADVSFRELLDLLEVGVLALSLAHMSDSSRYGTVDVADGVVIGFREKRDGAAGLVNAGVYACRKELLDLFPGKSSFSFEREFLEPELSRIQPQFLLTASEIIDIGTPESLALANNVFARNSSTSHFDRRT</sequence>
<dbReference type="Gene3D" id="3.90.550.10">
    <property type="entry name" value="Spore Coat Polysaccharide Biosynthesis Protein SpsA, Chain A"/>
    <property type="match status" value="1"/>
</dbReference>
<reference evidence="2 3" key="1">
    <citation type="submission" date="2016-01" db="EMBL/GenBank/DDBJ databases">
        <title>The new phylogeny of the genus Mycobacterium.</title>
        <authorList>
            <person name="Tarcisio F."/>
            <person name="Conor M."/>
            <person name="Antonella G."/>
            <person name="Elisabetta G."/>
            <person name="Giulia F.S."/>
            <person name="Sara T."/>
            <person name="Anna F."/>
            <person name="Clotilde B."/>
            <person name="Roberto B."/>
            <person name="Veronica D.S."/>
            <person name="Fabio R."/>
            <person name="Monica P."/>
            <person name="Olivier J."/>
            <person name="Enrico T."/>
            <person name="Nicola S."/>
        </authorList>
    </citation>
    <scope>NUCLEOTIDE SEQUENCE [LARGE SCALE GENOMIC DNA]</scope>
    <source>
        <strain evidence="2 3">DSM 45541</strain>
    </source>
</reference>
<dbReference type="EMBL" id="LQPC01000020">
    <property type="protein sequence ID" value="ORV90544.1"/>
    <property type="molecule type" value="Genomic_DNA"/>
</dbReference>
<feature type="domain" description="Nucleotidyl transferase" evidence="1">
    <location>
        <begin position="4"/>
        <end position="197"/>
    </location>
</feature>
<evidence type="ECO:0000313" key="3">
    <source>
        <dbReference type="Proteomes" id="UP000193622"/>
    </source>
</evidence>
<evidence type="ECO:0000259" key="1">
    <source>
        <dbReference type="Pfam" id="PF00483"/>
    </source>
</evidence>
<dbReference type="InterPro" id="IPR005835">
    <property type="entry name" value="NTP_transferase_dom"/>
</dbReference>
<dbReference type="Proteomes" id="UP000193622">
    <property type="component" value="Unassembled WGS sequence"/>
</dbReference>
<dbReference type="InterPro" id="IPR029044">
    <property type="entry name" value="Nucleotide-diphossugar_trans"/>
</dbReference>